<dbReference type="PANTHER" id="PTHR42850:SF10">
    <property type="entry name" value="SERINE_THREONINE-PROTEIN PHOSPHATASE 1"/>
    <property type="match status" value="1"/>
</dbReference>
<keyword evidence="3" id="KW-1185">Reference proteome</keyword>
<dbReference type="NCBIfam" id="NF008516">
    <property type="entry name" value="PRK11439.1"/>
    <property type="match status" value="1"/>
</dbReference>
<keyword evidence="2" id="KW-0378">Hydrolase</keyword>
<dbReference type="EC" id="3.1.3.16" evidence="2"/>
<dbReference type="RefSeq" id="WP_271122899.1">
    <property type="nucleotide sequence ID" value="NZ_JALHAN010000064.1"/>
</dbReference>
<dbReference type="GO" id="GO:0005737">
    <property type="term" value="C:cytoplasm"/>
    <property type="evidence" value="ECO:0007669"/>
    <property type="project" value="TreeGrafter"/>
</dbReference>
<feature type="domain" description="Serine/threonine specific protein phosphatases" evidence="1">
    <location>
        <begin position="70"/>
        <end position="75"/>
    </location>
</feature>
<name>A0A9X2W7W9_9ENTR</name>
<evidence type="ECO:0000259" key="1">
    <source>
        <dbReference type="PROSITE" id="PS00125"/>
    </source>
</evidence>
<accession>A0A9X2W7W9</accession>
<dbReference type="Pfam" id="PF00149">
    <property type="entry name" value="Metallophos"/>
    <property type="match status" value="1"/>
</dbReference>
<dbReference type="Proteomes" id="UP001150641">
    <property type="component" value="Unassembled WGS sequence"/>
</dbReference>
<reference evidence="2" key="1">
    <citation type="submission" date="2022-03" db="EMBL/GenBank/DDBJ databases">
        <title>Proposal of a novel genus Dryocolo and two novel species.</title>
        <authorList>
            <person name="Maddock D.W."/>
            <person name="Brady C.L."/>
            <person name="Denman S."/>
            <person name="Arnold D."/>
        </authorList>
    </citation>
    <scope>NUCLEOTIDE SEQUENCE</scope>
    <source>
        <strain evidence="2">H6W4</strain>
    </source>
</reference>
<evidence type="ECO:0000313" key="3">
    <source>
        <dbReference type="Proteomes" id="UP001150641"/>
    </source>
</evidence>
<evidence type="ECO:0000313" key="2">
    <source>
        <dbReference type="EMBL" id="MCT4702287.1"/>
    </source>
</evidence>
<dbReference type="SUPFAM" id="SSF56300">
    <property type="entry name" value="Metallo-dependent phosphatases"/>
    <property type="match status" value="1"/>
</dbReference>
<dbReference type="InterPro" id="IPR050126">
    <property type="entry name" value="Ap4A_hydrolase"/>
</dbReference>
<dbReference type="Gene3D" id="3.60.21.10">
    <property type="match status" value="1"/>
</dbReference>
<dbReference type="InterPro" id="IPR006186">
    <property type="entry name" value="Ser/Thr-sp_prot-phosphatase"/>
</dbReference>
<protein>
    <submittedName>
        <fullName evidence="2">Protein-serine/threonine phosphatase</fullName>
        <ecNumber evidence="2">3.1.3.16</ecNumber>
    </submittedName>
</protein>
<dbReference type="PANTHER" id="PTHR42850">
    <property type="entry name" value="METALLOPHOSPHOESTERASE"/>
    <property type="match status" value="1"/>
</dbReference>
<organism evidence="2 3">
    <name type="scientific">Dryocola boscaweniae</name>
    <dbReference type="NCBI Taxonomy" id="2925397"/>
    <lineage>
        <taxon>Bacteria</taxon>
        <taxon>Pseudomonadati</taxon>
        <taxon>Pseudomonadota</taxon>
        <taxon>Gammaproteobacteria</taxon>
        <taxon>Enterobacterales</taxon>
        <taxon>Enterobacteriaceae</taxon>
        <taxon>Dryocola</taxon>
    </lineage>
</organism>
<dbReference type="GO" id="GO:0004722">
    <property type="term" value="F:protein serine/threonine phosphatase activity"/>
    <property type="evidence" value="ECO:0007669"/>
    <property type="project" value="UniProtKB-EC"/>
</dbReference>
<dbReference type="PROSITE" id="PS00125">
    <property type="entry name" value="SER_THR_PHOSPHATASE"/>
    <property type="match status" value="1"/>
</dbReference>
<dbReference type="GO" id="GO:0008803">
    <property type="term" value="F:bis(5'-nucleosyl)-tetraphosphatase (symmetrical) activity"/>
    <property type="evidence" value="ECO:0007669"/>
    <property type="project" value="TreeGrafter"/>
</dbReference>
<dbReference type="GO" id="GO:0110154">
    <property type="term" value="P:RNA decapping"/>
    <property type="evidence" value="ECO:0007669"/>
    <property type="project" value="TreeGrafter"/>
</dbReference>
<comment type="caution">
    <text evidence="2">The sequence shown here is derived from an EMBL/GenBank/DDBJ whole genome shotgun (WGS) entry which is preliminary data.</text>
</comment>
<gene>
    <name evidence="2" type="primary">pphA</name>
    <name evidence="2" type="ORF">MUA00_10845</name>
</gene>
<proteinExistence type="predicted"/>
<dbReference type="EMBL" id="JALHAP010000077">
    <property type="protein sequence ID" value="MCT4702287.1"/>
    <property type="molecule type" value="Genomic_DNA"/>
</dbReference>
<dbReference type="AlphaFoldDB" id="A0A9X2W7W9"/>
<sequence>MYQRIDGENWRHIYIVGDLHGCLSKMVAQLKAHRFDPWQDLVISVGDVIDRGPDSPGCLALLDKRWFKAVRGNHEEMAVDALELGDRMLWVMNGGDWFRGLPQERQQSVREALLHCRELPLVIELHTHDHTFVIAHADYPSSHYAWNKPVDEHRLVWSRERLNQNMLGKGENITGADEFYFGHTPLKEAVHYNNQHYIDTGAVFGNKLTLVQVQ</sequence>
<dbReference type="InterPro" id="IPR029052">
    <property type="entry name" value="Metallo-depent_PP-like"/>
</dbReference>
<dbReference type="InterPro" id="IPR004843">
    <property type="entry name" value="Calcineurin-like_PHP"/>
</dbReference>